<sequence length="328" mass="35437">MTKYVKLAAMAGYQPERVVTNDELSQFIDTSDEWIQSHTGIKERHYAIDENTSDLGTQVARKLLAQTGMEATEIDLIIVATISPDALTPATAAIVQGNIGAIKAFAYDISTACSGFVFALSTAEKFLRSGAYQNAIVIAAETMSKTMDFKDRTSAVFFGDGAAGALLTTTDNPAEEIFHGEKLCTQGDKDVIHSGRVQPLSQVTGDNYPVMDAFYQNGRAVFEFATTTVLAHIKEFMQEHNLQADEIDMVVPHQANLRIIEKLSQGLGIPLEKFAINVQTAGNTSAAGIPLALNQELAKGKRPQKALLVGFGAGLSYATMLVDLSYFN</sequence>
<keyword evidence="6 9" id="KW-0443">Lipid metabolism</keyword>
<evidence type="ECO:0000313" key="13">
    <source>
        <dbReference type="Proteomes" id="UP000051048"/>
    </source>
</evidence>
<comment type="function">
    <text evidence="9">Catalyzes the condensation reaction of fatty acid synthesis by the addition to an acyl acceptor of two carbons from malonyl-ACP. Catalyzes the first condensation reaction which initiates fatty acid synthesis and may therefore play a role in governing the total rate of fatty acid production. Possesses both acetoacetyl-ACP synthase and acetyl transacylase activities. Its substrate specificity determines the biosynthesis of branched-chain and/or straight-chain of fatty acids.</text>
</comment>
<evidence type="ECO:0000313" key="12">
    <source>
        <dbReference type="EMBL" id="KRL83222.1"/>
    </source>
</evidence>
<dbReference type="RefSeq" id="WP_023859875.1">
    <property type="nucleotide sequence ID" value="NZ_AZFH01000013.1"/>
</dbReference>
<feature type="active site" evidence="9">
    <location>
        <position position="113"/>
    </location>
</feature>
<evidence type="ECO:0000256" key="8">
    <source>
        <dbReference type="ARBA" id="ARBA00023315"/>
    </source>
</evidence>
<evidence type="ECO:0000256" key="5">
    <source>
        <dbReference type="ARBA" id="ARBA00022832"/>
    </source>
</evidence>
<dbReference type="SUPFAM" id="SSF53901">
    <property type="entry name" value="Thiolase-like"/>
    <property type="match status" value="1"/>
</dbReference>
<comment type="subunit">
    <text evidence="9">Homodimer.</text>
</comment>
<dbReference type="InterPro" id="IPR013751">
    <property type="entry name" value="ACP_syn_III_N"/>
</dbReference>
<dbReference type="InterPro" id="IPR004655">
    <property type="entry name" value="FabH"/>
</dbReference>
<evidence type="ECO:0000256" key="6">
    <source>
        <dbReference type="ARBA" id="ARBA00023098"/>
    </source>
</evidence>
<dbReference type="PANTHER" id="PTHR34069:SF2">
    <property type="entry name" value="BETA-KETOACYL-[ACYL-CARRIER-PROTEIN] SYNTHASE III"/>
    <property type="match status" value="1"/>
</dbReference>
<dbReference type="UniPathway" id="UPA00094"/>
<dbReference type="EMBL" id="AZFH01000013">
    <property type="protein sequence ID" value="KRL83222.1"/>
    <property type="molecule type" value="Genomic_DNA"/>
</dbReference>
<dbReference type="NCBIfam" id="TIGR00747">
    <property type="entry name" value="fabH"/>
    <property type="match status" value="1"/>
</dbReference>
<comment type="pathway">
    <text evidence="9">Lipid metabolism; fatty acid biosynthesis.</text>
</comment>
<dbReference type="Pfam" id="PF08541">
    <property type="entry name" value="ACP_syn_III_C"/>
    <property type="match status" value="1"/>
</dbReference>
<evidence type="ECO:0000256" key="3">
    <source>
        <dbReference type="ARBA" id="ARBA00022516"/>
    </source>
</evidence>
<organism evidence="12 13">
    <name type="scientific">Ligilactobacillus equi DSM 15833 = JCM 10991</name>
    <dbReference type="NCBI Taxonomy" id="1423740"/>
    <lineage>
        <taxon>Bacteria</taxon>
        <taxon>Bacillati</taxon>
        <taxon>Bacillota</taxon>
        <taxon>Bacilli</taxon>
        <taxon>Lactobacillales</taxon>
        <taxon>Lactobacillaceae</taxon>
        <taxon>Ligilactobacillus</taxon>
    </lineage>
</organism>
<dbReference type="Gene3D" id="3.40.47.10">
    <property type="match status" value="1"/>
</dbReference>
<feature type="active site" evidence="9">
    <location>
        <position position="283"/>
    </location>
</feature>
<dbReference type="GO" id="GO:0006633">
    <property type="term" value="P:fatty acid biosynthetic process"/>
    <property type="evidence" value="ECO:0007669"/>
    <property type="project" value="UniProtKB-UniRule"/>
</dbReference>
<evidence type="ECO:0000259" key="11">
    <source>
        <dbReference type="Pfam" id="PF08545"/>
    </source>
</evidence>
<reference evidence="12 13" key="1">
    <citation type="journal article" date="2015" name="Genome Announc.">
        <title>Expanding the biotechnology potential of lactobacilli through comparative genomics of 213 strains and associated genera.</title>
        <authorList>
            <person name="Sun Z."/>
            <person name="Harris H.M."/>
            <person name="McCann A."/>
            <person name="Guo C."/>
            <person name="Argimon S."/>
            <person name="Zhang W."/>
            <person name="Yang X."/>
            <person name="Jeffery I.B."/>
            <person name="Cooney J.C."/>
            <person name="Kagawa T.F."/>
            <person name="Liu W."/>
            <person name="Song Y."/>
            <person name="Salvetti E."/>
            <person name="Wrobel A."/>
            <person name="Rasinkangas P."/>
            <person name="Parkhill J."/>
            <person name="Rea M.C."/>
            <person name="O'Sullivan O."/>
            <person name="Ritari J."/>
            <person name="Douillard F.P."/>
            <person name="Paul Ross R."/>
            <person name="Yang R."/>
            <person name="Briner A.E."/>
            <person name="Felis G.E."/>
            <person name="de Vos W.M."/>
            <person name="Barrangou R."/>
            <person name="Klaenhammer T.R."/>
            <person name="Caufield P.W."/>
            <person name="Cui Y."/>
            <person name="Zhang H."/>
            <person name="O'Toole P.W."/>
        </authorList>
    </citation>
    <scope>NUCLEOTIDE SEQUENCE [LARGE SCALE GENOMIC DNA]</scope>
    <source>
        <strain evidence="12 13">DSM 15833</strain>
    </source>
</reference>
<proteinExistence type="inferred from homology"/>
<comment type="similarity">
    <text evidence="1 9">Belongs to the thiolase-like superfamily. FabH family.</text>
</comment>
<dbReference type="EC" id="2.3.1.180" evidence="9"/>
<feature type="active site" evidence="9">
    <location>
        <position position="253"/>
    </location>
</feature>
<dbReference type="OrthoDB" id="9815506at2"/>
<accession>A0A0R1TP45</accession>
<dbReference type="GO" id="GO:0004315">
    <property type="term" value="F:3-oxoacyl-[acyl-carrier-protein] synthase activity"/>
    <property type="evidence" value="ECO:0007669"/>
    <property type="project" value="InterPro"/>
</dbReference>
<comment type="subcellular location">
    <subcellularLocation>
        <location evidence="9">Cytoplasm</location>
    </subcellularLocation>
</comment>
<feature type="domain" description="Beta-ketoacyl-[acyl-carrier-protein] synthase III N-terminal" evidence="11">
    <location>
        <begin position="107"/>
        <end position="179"/>
    </location>
</feature>
<gene>
    <name evidence="9" type="primary">fabH</name>
    <name evidence="12" type="ORF">FC36_GL000438</name>
</gene>
<dbReference type="HAMAP" id="MF_01815">
    <property type="entry name" value="FabH"/>
    <property type="match status" value="1"/>
</dbReference>
<keyword evidence="5 9" id="KW-0276">Fatty acid metabolism</keyword>
<dbReference type="GO" id="GO:0033818">
    <property type="term" value="F:beta-ketoacyl-acyl-carrier-protein synthase III activity"/>
    <property type="evidence" value="ECO:0007669"/>
    <property type="project" value="UniProtKB-UniRule"/>
</dbReference>
<comment type="catalytic activity">
    <reaction evidence="9">
        <text>malonyl-[ACP] + acetyl-CoA + H(+) = 3-oxobutanoyl-[ACP] + CO2 + CoA</text>
        <dbReference type="Rhea" id="RHEA:12080"/>
        <dbReference type="Rhea" id="RHEA-COMP:9623"/>
        <dbReference type="Rhea" id="RHEA-COMP:9625"/>
        <dbReference type="ChEBI" id="CHEBI:15378"/>
        <dbReference type="ChEBI" id="CHEBI:16526"/>
        <dbReference type="ChEBI" id="CHEBI:57287"/>
        <dbReference type="ChEBI" id="CHEBI:57288"/>
        <dbReference type="ChEBI" id="CHEBI:78449"/>
        <dbReference type="ChEBI" id="CHEBI:78450"/>
        <dbReference type="EC" id="2.3.1.180"/>
    </reaction>
</comment>
<name>A0A0R1TP45_9LACO</name>
<keyword evidence="2 9" id="KW-0963">Cytoplasm</keyword>
<dbReference type="InterPro" id="IPR013747">
    <property type="entry name" value="ACP_syn_III_C"/>
</dbReference>
<dbReference type="GO" id="GO:0005737">
    <property type="term" value="C:cytoplasm"/>
    <property type="evidence" value="ECO:0007669"/>
    <property type="project" value="UniProtKB-SubCell"/>
</dbReference>
<dbReference type="Pfam" id="PF08545">
    <property type="entry name" value="ACP_syn_III"/>
    <property type="match status" value="1"/>
</dbReference>
<dbReference type="AlphaFoldDB" id="A0A0R1TP45"/>
<comment type="caution">
    <text evidence="12">The sequence shown here is derived from an EMBL/GenBank/DDBJ whole genome shotgun (WGS) entry which is preliminary data.</text>
</comment>
<keyword evidence="8 9" id="KW-0012">Acyltransferase</keyword>
<keyword evidence="7 9" id="KW-0275">Fatty acid biosynthesis</keyword>
<evidence type="ECO:0000256" key="4">
    <source>
        <dbReference type="ARBA" id="ARBA00022679"/>
    </source>
</evidence>
<dbReference type="PANTHER" id="PTHR34069">
    <property type="entry name" value="3-OXOACYL-[ACYL-CARRIER-PROTEIN] SYNTHASE 3"/>
    <property type="match status" value="1"/>
</dbReference>
<evidence type="ECO:0000256" key="2">
    <source>
        <dbReference type="ARBA" id="ARBA00022490"/>
    </source>
</evidence>
<evidence type="ECO:0000256" key="9">
    <source>
        <dbReference type="HAMAP-Rule" id="MF_01815"/>
    </source>
</evidence>
<evidence type="ECO:0000256" key="1">
    <source>
        <dbReference type="ARBA" id="ARBA00008642"/>
    </source>
</evidence>
<dbReference type="STRING" id="1423740.FC36_GL000438"/>
<protein>
    <recommendedName>
        <fullName evidence="9">Beta-ketoacyl-[acyl-carrier-protein] synthase III</fullName>
        <shortName evidence="9">Beta-ketoacyl-ACP synthase III</shortName>
        <shortName evidence="9">KAS III</shortName>
        <ecNumber evidence="9">2.3.1.180</ecNumber>
    </recommendedName>
    <alternativeName>
        <fullName evidence="9">3-oxoacyl-[acyl-carrier-protein] synthase 3</fullName>
    </alternativeName>
    <alternativeName>
        <fullName evidence="9">3-oxoacyl-[acyl-carrier-protein] synthase III</fullName>
    </alternativeName>
</protein>
<keyword evidence="3 9" id="KW-0444">Lipid biosynthesis</keyword>
<dbReference type="CDD" id="cd00830">
    <property type="entry name" value="KAS_III"/>
    <property type="match status" value="1"/>
</dbReference>
<dbReference type="InterPro" id="IPR016039">
    <property type="entry name" value="Thiolase-like"/>
</dbReference>
<keyword evidence="9" id="KW-0511">Multifunctional enzyme</keyword>
<feature type="region of interest" description="ACP-binding" evidence="9">
    <location>
        <begin position="254"/>
        <end position="258"/>
    </location>
</feature>
<feature type="domain" description="Beta-ketoacyl-[acyl-carrier-protein] synthase III C-terminal" evidence="10">
    <location>
        <begin position="237"/>
        <end position="322"/>
    </location>
</feature>
<evidence type="ECO:0000256" key="7">
    <source>
        <dbReference type="ARBA" id="ARBA00023160"/>
    </source>
</evidence>
<dbReference type="PATRIC" id="fig|1423740.3.peg.469"/>
<dbReference type="Proteomes" id="UP000051048">
    <property type="component" value="Unassembled WGS sequence"/>
</dbReference>
<evidence type="ECO:0000259" key="10">
    <source>
        <dbReference type="Pfam" id="PF08541"/>
    </source>
</evidence>
<dbReference type="NCBIfam" id="NF006829">
    <property type="entry name" value="PRK09352.1"/>
    <property type="match status" value="1"/>
</dbReference>
<keyword evidence="4 9" id="KW-0808">Transferase</keyword>
<dbReference type="GO" id="GO:0044550">
    <property type="term" value="P:secondary metabolite biosynthetic process"/>
    <property type="evidence" value="ECO:0007669"/>
    <property type="project" value="TreeGrafter"/>
</dbReference>
<comment type="domain">
    <text evidence="9">The last Arg residue of the ACP-binding site is essential for the weak association between ACP/AcpP and FabH.</text>
</comment>